<reference evidence="3" key="1">
    <citation type="submission" date="2021-09" db="EMBL/GenBank/DDBJ databases">
        <authorList>
            <consortium name="AG Swart"/>
            <person name="Singh M."/>
            <person name="Singh A."/>
            <person name="Seah K."/>
            <person name="Emmerich C."/>
        </authorList>
    </citation>
    <scope>NUCLEOTIDE SEQUENCE</scope>
    <source>
        <strain evidence="3">ATCC30299</strain>
    </source>
</reference>
<dbReference type="GO" id="GO:0051959">
    <property type="term" value="F:dynein light intermediate chain binding"/>
    <property type="evidence" value="ECO:0007669"/>
    <property type="project" value="InterPro"/>
</dbReference>
<evidence type="ECO:0000259" key="2">
    <source>
        <dbReference type="Pfam" id="PF12777"/>
    </source>
</evidence>
<dbReference type="InterPro" id="IPR026983">
    <property type="entry name" value="DHC"/>
</dbReference>
<dbReference type="AlphaFoldDB" id="A0AAU9JTE3"/>
<gene>
    <name evidence="3" type="ORF">BSTOLATCC_MIC45656</name>
</gene>
<protein>
    <recommendedName>
        <fullName evidence="2">Dynein heavy chain coiled coil stalk domain-containing protein</fullName>
    </recommendedName>
</protein>
<proteinExistence type="predicted"/>
<keyword evidence="4" id="KW-1185">Reference proteome</keyword>
<dbReference type="GO" id="GO:0045505">
    <property type="term" value="F:dynein intermediate chain binding"/>
    <property type="evidence" value="ECO:0007669"/>
    <property type="project" value="InterPro"/>
</dbReference>
<dbReference type="Proteomes" id="UP001162131">
    <property type="component" value="Unassembled WGS sequence"/>
</dbReference>
<dbReference type="PANTHER" id="PTHR45703">
    <property type="entry name" value="DYNEIN HEAVY CHAIN"/>
    <property type="match status" value="1"/>
</dbReference>
<name>A0AAU9JTE3_9CILI</name>
<dbReference type="Pfam" id="PF12777">
    <property type="entry name" value="MT"/>
    <property type="match status" value="1"/>
</dbReference>
<feature type="coiled-coil region" evidence="1">
    <location>
        <begin position="4"/>
        <end position="52"/>
    </location>
</feature>
<dbReference type="EMBL" id="CAJZBQ010000045">
    <property type="protein sequence ID" value="CAG9328201.1"/>
    <property type="molecule type" value="Genomic_DNA"/>
</dbReference>
<feature type="domain" description="Dynein heavy chain coiled coil stalk" evidence="2">
    <location>
        <begin position="24"/>
        <end position="228"/>
    </location>
</feature>
<dbReference type="Gene3D" id="1.20.920.20">
    <property type="match status" value="1"/>
</dbReference>
<comment type="caution">
    <text evidence="3">The sequence shown here is derived from an EMBL/GenBank/DDBJ whole genome shotgun (WGS) entry which is preliminary data.</text>
</comment>
<evidence type="ECO:0000313" key="4">
    <source>
        <dbReference type="Proteomes" id="UP001162131"/>
    </source>
</evidence>
<organism evidence="3 4">
    <name type="scientific">Blepharisma stoltei</name>
    <dbReference type="NCBI Taxonomy" id="1481888"/>
    <lineage>
        <taxon>Eukaryota</taxon>
        <taxon>Sar</taxon>
        <taxon>Alveolata</taxon>
        <taxon>Ciliophora</taxon>
        <taxon>Postciliodesmatophora</taxon>
        <taxon>Heterotrichea</taxon>
        <taxon>Heterotrichida</taxon>
        <taxon>Blepharismidae</taxon>
        <taxon>Blepharisma</taxon>
    </lineage>
</organism>
<accession>A0AAU9JTE3</accession>
<dbReference type="GO" id="GO:0030286">
    <property type="term" value="C:dynein complex"/>
    <property type="evidence" value="ECO:0007669"/>
    <property type="project" value="InterPro"/>
</dbReference>
<dbReference type="InterPro" id="IPR024743">
    <property type="entry name" value="Dynein_HC_stalk"/>
</dbReference>
<keyword evidence="1" id="KW-0175">Coiled coil</keyword>
<feature type="coiled-coil region" evidence="1">
    <location>
        <begin position="205"/>
        <end position="236"/>
    </location>
</feature>
<sequence>MEQSQFECNAIALLRKELRRLENEFTYKEKLLKAEKERLERLTSQLLLTKQQIDFFIQETERAIEGLKKTSLSFNKDLCSELIRLKNPSSAIVNLSEKMLVIFNRKERSWRSFKSLAKNFTNFSNLMINISPELISEEQLNEILPMWKTQETILSKVSQISKGAGILAEWIGFVVEFKLKQETLLASKKKIPDLEGKIKIQMSAIAETDGKMQTVQEKIKELKEKLQKSIRIEEDKDRINSSDMSIISIKSTHMKVESPSHVLFSPHFYQKDDFPNFGSAQLYGDIFVSRFGEEGEMEIKYEGENELIGCCRTRFFCF</sequence>
<evidence type="ECO:0000313" key="3">
    <source>
        <dbReference type="EMBL" id="CAG9328201.1"/>
    </source>
</evidence>
<dbReference type="GO" id="GO:0007018">
    <property type="term" value="P:microtubule-based movement"/>
    <property type="evidence" value="ECO:0007669"/>
    <property type="project" value="InterPro"/>
</dbReference>
<evidence type="ECO:0000256" key="1">
    <source>
        <dbReference type="SAM" id="Coils"/>
    </source>
</evidence>